<name>A0ABN8QJJ0_9CNID</name>
<comment type="caution">
    <text evidence="1">The sequence shown here is derived from an EMBL/GenBank/DDBJ whole genome shotgun (WGS) entry which is preliminary data.</text>
</comment>
<keyword evidence="2" id="KW-1185">Reference proteome</keyword>
<gene>
    <name evidence="1" type="ORF">PLOB_00006055</name>
</gene>
<evidence type="ECO:0000313" key="2">
    <source>
        <dbReference type="Proteomes" id="UP001159405"/>
    </source>
</evidence>
<reference evidence="1 2" key="1">
    <citation type="submission" date="2022-05" db="EMBL/GenBank/DDBJ databases">
        <authorList>
            <consortium name="Genoscope - CEA"/>
            <person name="William W."/>
        </authorList>
    </citation>
    <scope>NUCLEOTIDE SEQUENCE [LARGE SCALE GENOMIC DNA]</scope>
</reference>
<organism evidence="1 2">
    <name type="scientific">Porites lobata</name>
    <dbReference type="NCBI Taxonomy" id="104759"/>
    <lineage>
        <taxon>Eukaryota</taxon>
        <taxon>Metazoa</taxon>
        <taxon>Cnidaria</taxon>
        <taxon>Anthozoa</taxon>
        <taxon>Hexacorallia</taxon>
        <taxon>Scleractinia</taxon>
        <taxon>Fungiina</taxon>
        <taxon>Poritidae</taxon>
        <taxon>Porites</taxon>
    </lineage>
</organism>
<accession>A0ABN8QJJ0</accession>
<sequence length="122" mass="13735">MANDPRLTGGILEKCLSPVQEILCKTRITPITVVTHHDKLKSQEECENALRQASAATGSSLEHTFFIRNYTKDNSKRNPETECMIFDILHCALLTAEKAVKVMKQREMEEDEKALNSVEGNT</sequence>
<dbReference type="Proteomes" id="UP001159405">
    <property type="component" value="Unassembled WGS sequence"/>
</dbReference>
<protein>
    <submittedName>
        <fullName evidence="1">Uncharacterized protein</fullName>
    </submittedName>
</protein>
<dbReference type="EMBL" id="CALNXK010000127">
    <property type="protein sequence ID" value="CAH3163949.1"/>
    <property type="molecule type" value="Genomic_DNA"/>
</dbReference>
<proteinExistence type="predicted"/>
<evidence type="ECO:0000313" key="1">
    <source>
        <dbReference type="EMBL" id="CAH3163949.1"/>
    </source>
</evidence>